<dbReference type="Gene3D" id="3.10.450.620">
    <property type="entry name" value="JHP933, nucleotidyltransferase-like core domain"/>
    <property type="match status" value="1"/>
</dbReference>
<dbReference type="STRING" id="1802055.A3A74_07415"/>
<comment type="caution">
    <text evidence="1">The sequence shown here is derived from an EMBL/GenBank/DDBJ whole genome shotgun (WGS) entry which is preliminary data.</text>
</comment>
<sequence length="216" mass="25707">MSHFTPTQKLIFDKVRNSDFFRTNFYFTGGTALSEFYLQHRYSEDLDFFPEKKFGLDIVREKVSLWSKDHKFTFKAEFVEFVYIFILNFSYGTSLKLDFGYYPHQRLEKGKMFGNFAVDSLLDIAVNKLSAINQRSTVRDFVDLYFLLDKFTIWDLIEGVRVKFNQEIDYWILGADLGYTVEQFDTLPKMIKPLTLNRLKNFYRKLAKDLGKRLTE</sequence>
<evidence type="ECO:0000313" key="2">
    <source>
        <dbReference type="Proteomes" id="UP000179270"/>
    </source>
</evidence>
<dbReference type="InterPro" id="IPR014942">
    <property type="entry name" value="AbiEii"/>
</dbReference>
<gene>
    <name evidence="1" type="ORF">A3A74_07415</name>
</gene>
<evidence type="ECO:0000313" key="1">
    <source>
        <dbReference type="EMBL" id="OGK39233.1"/>
    </source>
</evidence>
<dbReference type="Proteomes" id="UP000179270">
    <property type="component" value="Unassembled WGS sequence"/>
</dbReference>
<dbReference type="Pfam" id="PF08843">
    <property type="entry name" value="AbiEii"/>
    <property type="match status" value="1"/>
</dbReference>
<evidence type="ECO:0008006" key="3">
    <source>
        <dbReference type="Google" id="ProtNLM"/>
    </source>
</evidence>
<reference evidence="1 2" key="1">
    <citation type="journal article" date="2016" name="Nat. Commun.">
        <title>Thousands of microbial genomes shed light on interconnected biogeochemical processes in an aquifer system.</title>
        <authorList>
            <person name="Anantharaman K."/>
            <person name="Brown C.T."/>
            <person name="Hug L.A."/>
            <person name="Sharon I."/>
            <person name="Castelle C.J."/>
            <person name="Probst A.J."/>
            <person name="Thomas B.C."/>
            <person name="Singh A."/>
            <person name="Wilkins M.J."/>
            <person name="Karaoz U."/>
            <person name="Brodie E.L."/>
            <person name="Williams K.H."/>
            <person name="Hubbard S.S."/>
            <person name="Banfield J.F."/>
        </authorList>
    </citation>
    <scope>NUCLEOTIDE SEQUENCE [LARGE SCALE GENOMIC DNA]</scope>
</reference>
<organism evidence="1 2">
    <name type="scientific">Candidatus Roizmanbacteria bacterium RIFCSPLOWO2_01_FULL_35_13</name>
    <dbReference type="NCBI Taxonomy" id="1802055"/>
    <lineage>
        <taxon>Bacteria</taxon>
        <taxon>Candidatus Roizmaniibacteriota</taxon>
    </lineage>
</organism>
<dbReference type="EMBL" id="MGAF01000054">
    <property type="protein sequence ID" value="OGK39233.1"/>
    <property type="molecule type" value="Genomic_DNA"/>
</dbReference>
<proteinExistence type="predicted"/>
<name>A0A1F7I7B4_9BACT</name>
<protein>
    <recommendedName>
        <fullName evidence="3">Nucleotidyl transferase AbiEii/AbiGii toxin family protein</fullName>
    </recommendedName>
</protein>
<accession>A0A1F7I7B4</accession>
<dbReference type="AlphaFoldDB" id="A0A1F7I7B4"/>